<name>A0A251TLR0_HELAN</name>
<dbReference type="Proteomes" id="UP000215914">
    <property type="component" value="Chromosome 10"/>
</dbReference>
<organism evidence="3 4">
    <name type="scientific">Helianthus annuus</name>
    <name type="common">Common sunflower</name>
    <dbReference type="NCBI Taxonomy" id="4232"/>
    <lineage>
        <taxon>Eukaryota</taxon>
        <taxon>Viridiplantae</taxon>
        <taxon>Streptophyta</taxon>
        <taxon>Embryophyta</taxon>
        <taxon>Tracheophyta</taxon>
        <taxon>Spermatophyta</taxon>
        <taxon>Magnoliopsida</taxon>
        <taxon>eudicotyledons</taxon>
        <taxon>Gunneridae</taxon>
        <taxon>Pentapetalae</taxon>
        <taxon>asterids</taxon>
        <taxon>campanulids</taxon>
        <taxon>Asterales</taxon>
        <taxon>Asteraceae</taxon>
        <taxon>Asteroideae</taxon>
        <taxon>Heliantheae alliance</taxon>
        <taxon>Heliantheae</taxon>
        <taxon>Helianthus</taxon>
    </lineage>
</organism>
<reference evidence="2 4" key="1">
    <citation type="journal article" date="2017" name="Nature">
        <title>The sunflower genome provides insights into oil metabolism, flowering and Asterid evolution.</title>
        <authorList>
            <person name="Badouin H."/>
            <person name="Gouzy J."/>
            <person name="Grassa C.J."/>
            <person name="Murat F."/>
            <person name="Staton S.E."/>
            <person name="Cottret L."/>
            <person name="Lelandais-Briere C."/>
            <person name="Owens G.L."/>
            <person name="Carrere S."/>
            <person name="Mayjonade B."/>
            <person name="Legrand L."/>
            <person name="Gill N."/>
            <person name="Kane N.C."/>
            <person name="Bowers J.E."/>
            <person name="Hubner S."/>
            <person name="Bellec A."/>
            <person name="Berard A."/>
            <person name="Berges H."/>
            <person name="Blanchet N."/>
            <person name="Boniface M.C."/>
            <person name="Brunel D."/>
            <person name="Catrice O."/>
            <person name="Chaidir N."/>
            <person name="Claudel C."/>
            <person name="Donnadieu C."/>
            <person name="Faraut T."/>
            <person name="Fievet G."/>
            <person name="Helmstetter N."/>
            <person name="King M."/>
            <person name="Knapp S.J."/>
            <person name="Lai Z."/>
            <person name="Le Paslier M.C."/>
            <person name="Lippi Y."/>
            <person name="Lorenzon L."/>
            <person name="Mandel J.R."/>
            <person name="Marage G."/>
            <person name="Marchand G."/>
            <person name="Marquand E."/>
            <person name="Bret-Mestries E."/>
            <person name="Morien E."/>
            <person name="Nambeesan S."/>
            <person name="Nguyen T."/>
            <person name="Pegot-Espagnet P."/>
            <person name="Pouilly N."/>
            <person name="Raftis F."/>
            <person name="Sallet E."/>
            <person name="Schiex T."/>
            <person name="Thomas J."/>
            <person name="Vandecasteele C."/>
            <person name="Vares D."/>
            <person name="Vear F."/>
            <person name="Vautrin S."/>
            <person name="Crespi M."/>
            <person name="Mangin B."/>
            <person name="Burke J.M."/>
            <person name="Salse J."/>
            <person name="Munos S."/>
            <person name="Vincourt P."/>
            <person name="Rieseberg L.H."/>
            <person name="Langlade N.B."/>
        </authorList>
    </citation>
    <scope>NUCLEOTIDE SEQUENCE [LARGE SCALE GENOMIC DNA]</scope>
    <source>
        <strain evidence="4">cv. SF193</strain>
        <tissue evidence="2">Leaves</tissue>
    </source>
</reference>
<feature type="compositionally biased region" description="Polar residues" evidence="1">
    <location>
        <begin position="15"/>
        <end position="37"/>
    </location>
</feature>
<accession>A0A251TLR0</accession>
<dbReference type="InParanoid" id="A0A251TLR0"/>
<feature type="region of interest" description="Disordered" evidence="1">
    <location>
        <begin position="1"/>
        <end position="51"/>
    </location>
</feature>
<dbReference type="EMBL" id="CM007899">
    <property type="protein sequence ID" value="OTG12058.1"/>
    <property type="molecule type" value="Genomic_DNA"/>
</dbReference>
<evidence type="ECO:0000256" key="1">
    <source>
        <dbReference type="SAM" id="MobiDB-lite"/>
    </source>
</evidence>
<dbReference type="Gramene" id="mRNA:HanXRQr2_Chr10g0450571">
    <property type="protein sequence ID" value="CDS:HanXRQr2_Chr10g0450571.1"/>
    <property type="gene ID" value="HanXRQr2_Chr10g0450571"/>
</dbReference>
<evidence type="ECO:0000313" key="4">
    <source>
        <dbReference type="Proteomes" id="UP000215914"/>
    </source>
</evidence>
<dbReference type="EMBL" id="MNCJ02000325">
    <property type="protein sequence ID" value="KAF5787242.1"/>
    <property type="molecule type" value="Genomic_DNA"/>
</dbReference>
<dbReference type="AlphaFoldDB" id="A0A251TLR0"/>
<evidence type="ECO:0000313" key="3">
    <source>
        <dbReference type="EMBL" id="OTG12058.1"/>
    </source>
</evidence>
<reference evidence="2" key="3">
    <citation type="submission" date="2020-06" db="EMBL/GenBank/DDBJ databases">
        <title>Helianthus annuus Genome sequencing and assembly Release 2.</title>
        <authorList>
            <person name="Gouzy J."/>
            <person name="Langlade N."/>
            <person name="Munos S."/>
        </authorList>
    </citation>
    <scope>NUCLEOTIDE SEQUENCE</scope>
    <source>
        <tissue evidence="2">Leaves</tissue>
    </source>
</reference>
<gene>
    <name evidence="3" type="ORF">HannXRQ_Chr10g0305561</name>
    <name evidence="2" type="ORF">HanXRQr2_Chr10g0450571</name>
</gene>
<protein>
    <submittedName>
        <fullName evidence="3">Uncharacterized protein</fullName>
    </submittedName>
</protein>
<keyword evidence="4" id="KW-1185">Reference proteome</keyword>
<feature type="compositionally biased region" description="Low complexity" evidence="1">
    <location>
        <begin position="38"/>
        <end position="51"/>
    </location>
</feature>
<sequence length="51" mass="4951">MGVSKKTASILADGISSSETGGKTDSSPATSLSTLIPSVSTSTSMSSTLSV</sequence>
<proteinExistence type="predicted"/>
<evidence type="ECO:0000313" key="2">
    <source>
        <dbReference type="EMBL" id="KAF5787242.1"/>
    </source>
</evidence>
<reference evidence="3" key="2">
    <citation type="submission" date="2017-02" db="EMBL/GenBank/DDBJ databases">
        <title>Sunflower complete genome.</title>
        <authorList>
            <person name="Langlade N."/>
            <person name="Munos S."/>
        </authorList>
    </citation>
    <scope>NUCLEOTIDE SEQUENCE [LARGE SCALE GENOMIC DNA]</scope>
    <source>
        <tissue evidence="3">Leaves</tissue>
    </source>
</reference>